<dbReference type="GO" id="GO:0008270">
    <property type="term" value="F:zinc ion binding"/>
    <property type="evidence" value="ECO:0007669"/>
    <property type="project" value="InterPro"/>
</dbReference>
<evidence type="ECO:0000256" key="2">
    <source>
        <dbReference type="SAM" id="MobiDB-lite"/>
    </source>
</evidence>
<accession>A0A7K3PN95</accession>
<feature type="compositionally biased region" description="Basic residues" evidence="2">
    <location>
        <begin position="48"/>
        <end position="62"/>
    </location>
</feature>
<evidence type="ECO:0000313" key="5">
    <source>
        <dbReference type="Proteomes" id="UP000470446"/>
    </source>
</evidence>
<feature type="region of interest" description="Disordered" evidence="2">
    <location>
        <begin position="1"/>
        <end position="63"/>
    </location>
</feature>
<protein>
    <submittedName>
        <fullName evidence="4">Peptidoglycan recognition protein</fullName>
    </submittedName>
</protein>
<dbReference type="RefSeq" id="WP_164246586.1">
    <property type="nucleotide sequence ID" value="NZ_JAAGMA010000584.1"/>
</dbReference>
<gene>
    <name evidence="4" type="ORF">G3I32_21755</name>
</gene>
<organism evidence="4 5">
    <name type="scientific">Streptomyces coelicoflavus</name>
    <dbReference type="NCBI Taxonomy" id="285562"/>
    <lineage>
        <taxon>Bacteria</taxon>
        <taxon>Bacillati</taxon>
        <taxon>Actinomycetota</taxon>
        <taxon>Actinomycetes</taxon>
        <taxon>Kitasatosporales</taxon>
        <taxon>Streptomycetaceae</taxon>
        <taxon>Streptomyces</taxon>
    </lineage>
</organism>
<dbReference type="InterPro" id="IPR006619">
    <property type="entry name" value="PGRP_domain_met/bac"/>
</dbReference>
<proteinExistence type="inferred from homology"/>
<evidence type="ECO:0000313" key="4">
    <source>
        <dbReference type="EMBL" id="NEB11434.1"/>
    </source>
</evidence>
<dbReference type="PANTHER" id="PTHR11022:SF41">
    <property type="entry name" value="PEPTIDOGLYCAN-RECOGNITION PROTEIN LC-RELATED"/>
    <property type="match status" value="1"/>
</dbReference>
<feature type="domain" description="Peptidoglycan recognition protein family" evidence="3">
    <location>
        <begin position="58"/>
        <end position="206"/>
    </location>
</feature>
<dbReference type="InterPro" id="IPR036505">
    <property type="entry name" value="Amidase/PGRP_sf"/>
</dbReference>
<feature type="compositionally biased region" description="Low complexity" evidence="2">
    <location>
        <begin position="34"/>
        <end position="46"/>
    </location>
</feature>
<dbReference type="PANTHER" id="PTHR11022">
    <property type="entry name" value="PEPTIDOGLYCAN RECOGNITION PROTEIN"/>
    <property type="match status" value="1"/>
</dbReference>
<feature type="non-terminal residue" evidence="4">
    <location>
        <position position="1"/>
    </location>
</feature>
<evidence type="ECO:0000259" key="3">
    <source>
        <dbReference type="SMART" id="SM00701"/>
    </source>
</evidence>
<name>A0A7K3PN95_9ACTN</name>
<dbReference type="GO" id="GO:0008745">
    <property type="term" value="F:N-acetylmuramoyl-L-alanine amidase activity"/>
    <property type="evidence" value="ECO:0007669"/>
    <property type="project" value="InterPro"/>
</dbReference>
<comment type="caution">
    <text evidence="4">The sequence shown here is derived from an EMBL/GenBank/DDBJ whole genome shotgun (WGS) entry which is preliminary data.</text>
</comment>
<dbReference type="Gene3D" id="3.40.80.10">
    <property type="entry name" value="Peptidoglycan recognition protein-like"/>
    <property type="match status" value="1"/>
</dbReference>
<evidence type="ECO:0000256" key="1">
    <source>
        <dbReference type="ARBA" id="ARBA00007553"/>
    </source>
</evidence>
<dbReference type="CDD" id="cd06583">
    <property type="entry name" value="PGRP"/>
    <property type="match status" value="1"/>
</dbReference>
<dbReference type="EMBL" id="JAAGMA010000584">
    <property type="protein sequence ID" value="NEB11434.1"/>
    <property type="molecule type" value="Genomic_DNA"/>
</dbReference>
<dbReference type="InterPro" id="IPR015510">
    <property type="entry name" value="PGRP"/>
</dbReference>
<dbReference type="SMART" id="SM00701">
    <property type="entry name" value="PGRP"/>
    <property type="match status" value="1"/>
</dbReference>
<dbReference type="InterPro" id="IPR002502">
    <property type="entry name" value="Amidase_domain"/>
</dbReference>
<dbReference type="SUPFAM" id="SSF55846">
    <property type="entry name" value="N-acetylmuramoyl-L-alanine amidase-like"/>
    <property type="match status" value="1"/>
</dbReference>
<dbReference type="GO" id="GO:0009253">
    <property type="term" value="P:peptidoglycan catabolic process"/>
    <property type="evidence" value="ECO:0007669"/>
    <property type="project" value="InterPro"/>
</dbReference>
<reference evidence="4 5" key="1">
    <citation type="submission" date="2020-01" db="EMBL/GenBank/DDBJ databases">
        <title>Insect and environment-associated Actinomycetes.</title>
        <authorList>
            <person name="Currrie C."/>
            <person name="Chevrette M."/>
            <person name="Carlson C."/>
            <person name="Stubbendieck R."/>
            <person name="Wendt-Pienkowski E."/>
        </authorList>
    </citation>
    <scope>NUCLEOTIDE SEQUENCE [LARGE SCALE GENOMIC DNA]</scope>
    <source>
        <strain evidence="4 5">SID14163</strain>
    </source>
</reference>
<sequence>PARSRLPGGLRLELVDPGKAAPSAANRARTGSTAPAAPAVLPALPARQKTKPHAGPRPRITTRRGWGADEKLRDQGFVYTKKVKAAFVHHSDTGNNYRCSQAPSVIRGIYRYHVNSMGWRDLGYNFLVDKCGNIYEGRAGGVSKPVLGAHTLGFNSNSVGIAVLGTYSSKKPSSAALKAIARLTAWKVGLYGMNPRGKTYLKSGGGNLYPKGEKVRLNVISGHRDGFATNCPGKKLYAKLGTARAKAAAYQGR</sequence>
<comment type="similarity">
    <text evidence="1">Belongs to the N-acetylmuramoyl-L-alanine amidase 2 family.</text>
</comment>
<dbReference type="Pfam" id="PF01510">
    <property type="entry name" value="Amidase_2"/>
    <property type="match status" value="1"/>
</dbReference>
<dbReference type="Proteomes" id="UP000470446">
    <property type="component" value="Unassembled WGS sequence"/>
</dbReference>
<dbReference type="AlphaFoldDB" id="A0A7K3PN95"/>